<evidence type="ECO:0000259" key="1">
    <source>
        <dbReference type="Pfam" id="PF00496"/>
    </source>
</evidence>
<dbReference type="SUPFAM" id="SSF53850">
    <property type="entry name" value="Periplasmic binding protein-like II"/>
    <property type="match status" value="1"/>
</dbReference>
<gene>
    <name evidence="2" type="ORF">EV192_110158</name>
</gene>
<dbReference type="InterPro" id="IPR039424">
    <property type="entry name" value="SBP_5"/>
</dbReference>
<reference evidence="2 3" key="1">
    <citation type="submission" date="2019-03" db="EMBL/GenBank/DDBJ databases">
        <title>Genomic Encyclopedia of Type Strains, Phase IV (KMG-IV): sequencing the most valuable type-strain genomes for metagenomic binning, comparative biology and taxonomic classification.</title>
        <authorList>
            <person name="Goeker M."/>
        </authorList>
    </citation>
    <scope>NUCLEOTIDE SEQUENCE [LARGE SCALE GENOMIC DNA]</scope>
    <source>
        <strain evidence="2 3">DSM 45934</strain>
    </source>
</reference>
<dbReference type="PANTHER" id="PTHR30290">
    <property type="entry name" value="PERIPLASMIC BINDING COMPONENT OF ABC TRANSPORTER"/>
    <property type="match status" value="1"/>
</dbReference>
<dbReference type="CDD" id="cd00995">
    <property type="entry name" value="PBP2_NikA_DppA_OppA_like"/>
    <property type="match status" value="1"/>
</dbReference>
<dbReference type="Gene3D" id="3.10.105.10">
    <property type="entry name" value="Dipeptide-binding Protein, Domain 3"/>
    <property type="match status" value="2"/>
</dbReference>
<comment type="caution">
    <text evidence="2">The sequence shown here is derived from an EMBL/GenBank/DDBJ whole genome shotgun (WGS) entry which is preliminary data.</text>
</comment>
<feature type="domain" description="Solute-binding protein family 5" evidence="1">
    <location>
        <begin position="58"/>
        <end position="308"/>
    </location>
</feature>
<dbReference type="GO" id="GO:1904680">
    <property type="term" value="F:peptide transmembrane transporter activity"/>
    <property type="evidence" value="ECO:0007669"/>
    <property type="project" value="TreeGrafter"/>
</dbReference>
<protein>
    <submittedName>
        <fullName evidence="2">Oligopeptide transport system substrate-binding protein</fullName>
    </submittedName>
</protein>
<dbReference type="Proteomes" id="UP000295680">
    <property type="component" value="Unassembled WGS sequence"/>
</dbReference>
<keyword evidence="3" id="KW-1185">Reference proteome</keyword>
<accession>A0A4R2JBV4</accession>
<sequence>MVLIAAVLAASACSSTDKPAPEPGVLSVGIPNPVIPGDRMLSELLFTPLVDYDPTNGKVTPRAAQSVTSTDLITWTVKLSPGTYSDGRPVTAQSYVDAWQRGLGLPVKQLTAVDEQTVQIVLTQAFSEVPAYLAAPLALPYRADDPMVGNGPYRLASPWQPGKGGRLVPLHERPGKPTAIDLRVYTDPAAAYDAVKAGTLDMTVEVPGSRHDAMHADFANSHLIWAEPALGYLAFGDDLPEAAARFAISMSVDRKGLAAGAMDNQVDPATALIPPAIAPGERSGACRACNNDVAAAKSLREQAGLTAARFDGEPRALADQVHAALGVDIAAGPTVTIQTVQLRTLSPYELLQQLKVPAVQQFLDAAATSGDFTERAQQYRLAENQILRDLPVAPLWSAHGHAVWGPRVKDVIVTAAHGIDLAATTL</sequence>
<dbReference type="Gene3D" id="3.40.190.10">
    <property type="entry name" value="Periplasmic binding protein-like II"/>
    <property type="match status" value="2"/>
</dbReference>
<dbReference type="InterPro" id="IPR000914">
    <property type="entry name" value="SBP_5_dom"/>
</dbReference>
<evidence type="ECO:0000313" key="3">
    <source>
        <dbReference type="Proteomes" id="UP000295680"/>
    </source>
</evidence>
<dbReference type="AlphaFoldDB" id="A0A4R2JBV4"/>
<dbReference type="EMBL" id="SLWS01000010">
    <property type="protein sequence ID" value="TCO53569.1"/>
    <property type="molecule type" value="Genomic_DNA"/>
</dbReference>
<dbReference type="PANTHER" id="PTHR30290:SF83">
    <property type="entry name" value="ABC TRANSPORTER SUBSTRATE-BINDING PROTEIN"/>
    <property type="match status" value="1"/>
</dbReference>
<evidence type="ECO:0000313" key="2">
    <source>
        <dbReference type="EMBL" id="TCO53569.1"/>
    </source>
</evidence>
<name>A0A4R2JBV4_9PSEU</name>
<organism evidence="2 3">
    <name type="scientific">Actinocrispum wychmicini</name>
    <dbReference type="NCBI Taxonomy" id="1213861"/>
    <lineage>
        <taxon>Bacteria</taxon>
        <taxon>Bacillati</taxon>
        <taxon>Actinomycetota</taxon>
        <taxon>Actinomycetes</taxon>
        <taxon>Pseudonocardiales</taxon>
        <taxon>Pseudonocardiaceae</taxon>
        <taxon>Actinocrispum</taxon>
    </lineage>
</organism>
<dbReference type="GO" id="GO:0015833">
    <property type="term" value="P:peptide transport"/>
    <property type="evidence" value="ECO:0007669"/>
    <property type="project" value="TreeGrafter"/>
</dbReference>
<proteinExistence type="predicted"/>
<dbReference type="Pfam" id="PF00496">
    <property type="entry name" value="SBP_bac_5"/>
    <property type="match status" value="1"/>
</dbReference>